<keyword evidence="3" id="KW-1185">Reference proteome</keyword>
<name>A0A1L8CR74_9PROT</name>
<dbReference type="RefSeq" id="WP_072660627.1">
    <property type="nucleotide sequence ID" value="NZ_BDFD01000027.1"/>
</dbReference>
<keyword evidence="1" id="KW-0812">Transmembrane</keyword>
<dbReference type="Proteomes" id="UP000231632">
    <property type="component" value="Unassembled WGS sequence"/>
</dbReference>
<protein>
    <submittedName>
        <fullName evidence="2">Uncharacterized protein</fullName>
    </submittedName>
</protein>
<evidence type="ECO:0000313" key="3">
    <source>
        <dbReference type="Proteomes" id="UP000231632"/>
    </source>
</evidence>
<feature type="transmembrane region" description="Helical" evidence="1">
    <location>
        <begin position="60"/>
        <end position="78"/>
    </location>
</feature>
<evidence type="ECO:0000256" key="1">
    <source>
        <dbReference type="SAM" id="Phobius"/>
    </source>
</evidence>
<organism evidence="2 3">
    <name type="scientific">Mariprofundus micogutta</name>
    <dbReference type="NCBI Taxonomy" id="1921010"/>
    <lineage>
        <taxon>Bacteria</taxon>
        <taxon>Pseudomonadati</taxon>
        <taxon>Pseudomonadota</taxon>
        <taxon>Candidatius Mariprofundia</taxon>
        <taxon>Mariprofundales</taxon>
        <taxon>Mariprofundaceae</taxon>
        <taxon>Mariprofundus</taxon>
    </lineage>
</organism>
<dbReference type="EMBL" id="BDFD01000027">
    <property type="protein sequence ID" value="GAV21329.1"/>
    <property type="molecule type" value="Genomic_DNA"/>
</dbReference>
<reference evidence="2 3" key="1">
    <citation type="journal article" date="2017" name="Arch. Microbiol.">
        <title>Mariprofundus micogutta sp. nov., a novel iron-oxidizing zetaproteobacterium isolated from a deep-sea hydrothermal field at the Bayonnaise knoll of the Izu-Ogasawara arc, and a description of Mariprofundales ord. nov. and Zetaproteobacteria classis nov.</title>
        <authorList>
            <person name="Makita H."/>
            <person name="Tanaka E."/>
            <person name="Mitsunobu S."/>
            <person name="Miyazaki M."/>
            <person name="Nunoura T."/>
            <person name="Uematsu K."/>
            <person name="Takaki Y."/>
            <person name="Nishi S."/>
            <person name="Shimamura S."/>
            <person name="Takai K."/>
        </authorList>
    </citation>
    <scope>NUCLEOTIDE SEQUENCE [LARGE SCALE GENOMIC DNA]</scope>
    <source>
        <strain evidence="2 3">ET2</strain>
    </source>
</reference>
<gene>
    <name evidence="2" type="ORF">MMIC_P2313</name>
</gene>
<dbReference type="AlphaFoldDB" id="A0A1L8CR74"/>
<sequence>MISILLDIACGYLIARNINRLWLAVVAAVAGGIVIAVGANMPVGSEVPDPVAADAIMKKVASGVLLNPLVILTALIVFRRNKEPSQKP</sequence>
<evidence type="ECO:0000313" key="2">
    <source>
        <dbReference type="EMBL" id="GAV21329.1"/>
    </source>
</evidence>
<keyword evidence="1" id="KW-1133">Transmembrane helix</keyword>
<proteinExistence type="predicted"/>
<feature type="transmembrane region" description="Helical" evidence="1">
    <location>
        <begin position="21"/>
        <end position="40"/>
    </location>
</feature>
<comment type="caution">
    <text evidence="2">The sequence shown here is derived from an EMBL/GenBank/DDBJ whole genome shotgun (WGS) entry which is preliminary data.</text>
</comment>
<accession>A0A1L8CR74</accession>
<keyword evidence="1" id="KW-0472">Membrane</keyword>